<dbReference type="Proteomes" id="UP001287356">
    <property type="component" value="Unassembled WGS sequence"/>
</dbReference>
<evidence type="ECO:0000313" key="2">
    <source>
        <dbReference type="Proteomes" id="UP001287356"/>
    </source>
</evidence>
<organism evidence="1 2">
    <name type="scientific">Lasiosphaeria ovina</name>
    <dbReference type="NCBI Taxonomy" id="92902"/>
    <lineage>
        <taxon>Eukaryota</taxon>
        <taxon>Fungi</taxon>
        <taxon>Dikarya</taxon>
        <taxon>Ascomycota</taxon>
        <taxon>Pezizomycotina</taxon>
        <taxon>Sordariomycetes</taxon>
        <taxon>Sordariomycetidae</taxon>
        <taxon>Sordariales</taxon>
        <taxon>Lasiosphaeriaceae</taxon>
        <taxon>Lasiosphaeria</taxon>
    </lineage>
</organism>
<accession>A0AAE0KL03</accession>
<name>A0AAE0KL03_9PEZI</name>
<sequence length="167" mass="19674">MRRRWYEYVWFQERFRYLLPEKVQNQFRKSHPHPGQQLHRVDLYFHDPKYTNEDKRLLRQLGELSGPAFGVPKIHIVDASWMVQGGYLKVDWNTLVYSPRPELPVRKIVMQRSEPAACIWSGKVQLVEGSTPATGVDALRDLYTKHDHNGKPPHTMGEEDARIFLHI</sequence>
<evidence type="ECO:0000313" key="1">
    <source>
        <dbReference type="EMBL" id="KAK3378683.1"/>
    </source>
</evidence>
<keyword evidence="2" id="KW-1185">Reference proteome</keyword>
<reference evidence="1" key="1">
    <citation type="journal article" date="2023" name="Mol. Phylogenet. Evol.">
        <title>Genome-scale phylogeny and comparative genomics of the fungal order Sordariales.</title>
        <authorList>
            <person name="Hensen N."/>
            <person name="Bonometti L."/>
            <person name="Westerberg I."/>
            <person name="Brannstrom I.O."/>
            <person name="Guillou S."/>
            <person name="Cros-Aarteil S."/>
            <person name="Calhoun S."/>
            <person name="Haridas S."/>
            <person name="Kuo A."/>
            <person name="Mondo S."/>
            <person name="Pangilinan J."/>
            <person name="Riley R."/>
            <person name="LaButti K."/>
            <person name="Andreopoulos B."/>
            <person name="Lipzen A."/>
            <person name="Chen C."/>
            <person name="Yan M."/>
            <person name="Daum C."/>
            <person name="Ng V."/>
            <person name="Clum A."/>
            <person name="Steindorff A."/>
            <person name="Ohm R.A."/>
            <person name="Martin F."/>
            <person name="Silar P."/>
            <person name="Natvig D.O."/>
            <person name="Lalanne C."/>
            <person name="Gautier V."/>
            <person name="Ament-Velasquez S.L."/>
            <person name="Kruys A."/>
            <person name="Hutchinson M.I."/>
            <person name="Powell A.J."/>
            <person name="Barry K."/>
            <person name="Miller A.N."/>
            <person name="Grigoriev I.V."/>
            <person name="Debuchy R."/>
            <person name="Gladieux P."/>
            <person name="Hiltunen Thoren M."/>
            <person name="Johannesson H."/>
        </authorList>
    </citation>
    <scope>NUCLEOTIDE SEQUENCE</scope>
    <source>
        <strain evidence="1">CBS 958.72</strain>
    </source>
</reference>
<gene>
    <name evidence="1" type="ORF">B0T24DRAFT_609653</name>
</gene>
<dbReference type="AlphaFoldDB" id="A0AAE0KL03"/>
<dbReference type="EMBL" id="JAULSN010000002">
    <property type="protein sequence ID" value="KAK3378683.1"/>
    <property type="molecule type" value="Genomic_DNA"/>
</dbReference>
<protein>
    <submittedName>
        <fullName evidence="1">Uncharacterized protein</fullName>
    </submittedName>
</protein>
<proteinExistence type="predicted"/>
<reference evidence="1" key="2">
    <citation type="submission" date="2023-06" db="EMBL/GenBank/DDBJ databases">
        <authorList>
            <consortium name="Lawrence Berkeley National Laboratory"/>
            <person name="Haridas S."/>
            <person name="Hensen N."/>
            <person name="Bonometti L."/>
            <person name="Westerberg I."/>
            <person name="Brannstrom I.O."/>
            <person name="Guillou S."/>
            <person name="Cros-Aarteil S."/>
            <person name="Calhoun S."/>
            <person name="Kuo A."/>
            <person name="Mondo S."/>
            <person name="Pangilinan J."/>
            <person name="Riley R."/>
            <person name="Labutti K."/>
            <person name="Andreopoulos B."/>
            <person name="Lipzen A."/>
            <person name="Chen C."/>
            <person name="Yanf M."/>
            <person name="Daum C."/>
            <person name="Ng V."/>
            <person name="Clum A."/>
            <person name="Steindorff A."/>
            <person name="Ohm R."/>
            <person name="Martin F."/>
            <person name="Silar P."/>
            <person name="Natvig D."/>
            <person name="Lalanne C."/>
            <person name="Gautier V."/>
            <person name="Ament-Velasquez S.L."/>
            <person name="Kruys A."/>
            <person name="Hutchinson M.I."/>
            <person name="Powell A.J."/>
            <person name="Barry K."/>
            <person name="Miller A.N."/>
            <person name="Grigoriev I.V."/>
            <person name="Debuchy R."/>
            <person name="Gladieux P."/>
            <person name="Thoren M.H."/>
            <person name="Johannesson H."/>
        </authorList>
    </citation>
    <scope>NUCLEOTIDE SEQUENCE</scope>
    <source>
        <strain evidence="1">CBS 958.72</strain>
    </source>
</reference>
<comment type="caution">
    <text evidence="1">The sequence shown here is derived from an EMBL/GenBank/DDBJ whole genome shotgun (WGS) entry which is preliminary data.</text>
</comment>